<gene>
    <name evidence="1" type="ORF">ASPSYDRAFT_631291</name>
</gene>
<protein>
    <submittedName>
        <fullName evidence="1">Uncharacterized protein</fullName>
    </submittedName>
</protein>
<name>A0A1L9TS65_9EURO</name>
<sequence>MTHSCIHDLFAPTDCTLQTTQNLLRNNQQFWALELWLGTLCPCWFSHTASLKTHGSGKQVDGCLIPPLISRFCLARGILRLSFGSQQPESRTLLELKKGLLPNFLFPHLLTRRCGAAACCVRFTVPYFVMKHKAGLDCSRATILYSLHSVLISFLKTSEYVCAV</sequence>
<dbReference type="Proteomes" id="UP000184356">
    <property type="component" value="Unassembled WGS sequence"/>
</dbReference>
<evidence type="ECO:0000313" key="2">
    <source>
        <dbReference type="Proteomes" id="UP000184356"/>
    </source>
</evidence>
<evidence type="ECO:0000313" key="1">
    <source>
        <dbReference type="EMBL" id="OJJ62218.1"/>
    </source>
</evidence>
<reference evidence="2" key="1">
    <citation type="journal article" date="2017" name="Genome Biol.">
        <title>Comparative genomics reveals high biological diversity and specific adaptations in the industrially and medically important fungal genus Aspergillus.</title>
        <authorList>
            <person name="de Vries R.P."/>
            <person name="Riley R."/>
            <person name="Wiebenga A."/>
            <person name="Aguilar-Osorio G."/>
            <person name="Amillis S."/>
            <person name="Uchima C.A."/>
            <person name="Anderluh G."/>
            <person name="Asadollahi M."/>
            <person name="Askin M."/>
            <person name="Barry K."/>
            <person name="Battaglia E."/>
            <person name="Bayram O."/>
            <person name="Benocci T."/>
            <person name="Braus-Stromeyer S.A."/>
            <person name="Caldana C."/>
            <person name="Canovas D."/>
            <person name="Cerqueira G.C."/>
            <person name="Chen F."/>
            <person name="Chen W."/>
            <person name="Choi C."/>
            <person name="Clum A."/>
            <person name="Dos Santos R.A."/>
            <person name="Damasio A.R."/>
            <person name="Diallinas G."/>
            <person name="Emri T."/>
            <person name="Fekete E."/>
            <person name="Flipphi M."/>
            <person name="Freyberg S."/>
            <person name="Gallo A."/>
            <person name="Gournas C."/>
            <person name="Habgood R."/>
            <person name="Hainaut M."/>
            <person name="Harispe M.L."/>
            <person name="Henrissat B."/>
            <person name="Hilden K.S."/>
            <person name="Hope R."/>
            <person name="Hossain A."/>
            <person name="Karabika E."/>
            <person name="Karaffa L."/>
            <person name="Karanyi Z."/>
            <person name="Krasevec N."/>
            <person name="Kuo A."/>
            <person name="Kusch H."/>
            <person name="LaButti K."/>
            <person name="Lagendijk E.L."/>
            <person name="Lapidus A."/>
            <person name="Levasseur A."/>
            <person name="Lindquist E."/>
            <person name="Lipzen A."/>
            <person name="Logrieco A.F."/>
            <person name="MacCabe A."/>
            <person name="Maekelae M.R."/>
            <person name="Malavazi I."/>
            <person name="Melin P."/>
            <person name="Meyer V."/>
            <person name="Mielnichuk N."/>
            <person name="Miskei M."/>
            <person name="Molnar A.P."/>
            <person name="Mule G."/>
            <person name="Ngan C.Y."/>
            <person name="Orejas M."/>
            <person name="Orosz E."/>
            <person name="Ouedraogo J.P."/>
            <person name="Overkamp K.M."/>
            <person name="Park H.-S."/>
            <person name="Perrone G."/>
            <person name="Piumi F."/>
            <person name="Punt P.J."/>
            <person name="Ram A.F."/>
            <person name="Ramon A."/>
            <person name="Rauscher S."/>
            <person name="Record E."/>
            <person name="Riano-Pachon D.M."/>
            <person name="Robert V."/>
            <person name="Roehrig J."/>
            <person name="Ruller R."/>
            <person name="Salamov A."/>
            <person name="Salih N.S."/>
            <person name="Samson R.A."/>
            <person name="Sandor E."/>
            <person name="Sanguinetti M."/>
            <person name="Schuetze T."/>
            <person name="Sepcic K."/>
            <person name="Shelest E."/>
            <person name="Sherlock G."/>
            <person name="Sophianopoulou V."/>
            <person name="Squina F.M."/>
            <person name="Sun H."/>
            <person name="Susca A."/>
            <person name="Todd R.B."/>
            <person name="Tsang A."/>
            <person name="Unkles S.E."/>
            <person name="van de Wiele N."/>
            <person name="van Rossen-Uffink D."/>
            <person name="Oliveira J.V."/>
            <person name="Vesth T.C."/>
            <person name="Visser J."/>
            <person name="Yu J.-H."/>
            <person name="Zhou M."/>
            <person name="Andersen M.R."/>
            <person name="Archer D.B."/>
            <person name="Baker S.E."/>
            <person name="Benoit I."/>
            <person name="Brakhage A.A."/>
            <person name="Braus G.H."/>
            <person name="Fischer R."/>
            <person name="Frisvad J.C."/>
            <person name="Goldman G.H."/>
            <person name="Houbraken J."/>
            <person name="Oakley B."/>
            <person name="Pocsi I."/>
            <person name="Scazzocchio C."/>
            <person name="Seiboth B."/>
            <person name="vanKuyk P.A."/>
            <person name="Wortman J."/>
            <person name="Dyer P.S."/>
            <person name="Grigoriev I.V."/>
        </authorList>
    </citation>
    <scope>NUCLEOTIDE SEQUENCE [LARGE SCALE GENOMIC DNA]</scope>
    <source>
        <strain evidence="2">CBS 593.65</strain>
    </source>
</reference>
<accession>A0A1L9TS65</accession>
<keyword evidence="2" id="KW-1185">Reference proteome</keyword>
<dbReference type="VEuPathDB" id="FungiDB:ASPSYDRAFT_631291"/>
<organism evidence="1 2">
    <name type="scientific">Aspergillus sydowii CBS 593.65</name>
    <dbReference type="NCBI Taxonomy" id="1036612"/>
    <lineage>
        <taxon>Eukaryota</taxon>
        <taxon>Fungi</taxon>
        <taxon>Dikarya</taxon>
        <taxon>Ascomycota</taxon>
        <taxon>Pezizomycotina</taxon>
        <taxon>Eurotiomycetes</taxon>
        <taxon>Eurotiomycetidae</taxon>
        <taxon>Eurotiales</taxon>
        <taxon>Aspergillaceae</taxon>
        <taxon>Aspergillus</taxon>
        <taxon>Aspergillus subgen. Nidulantes</taxon>
    </lineage>
</organism>
<dbReference type="GeneID" id="63766297"/>
<dbReference type="EMBL" id="KV878583">
    <property type="protein sequence ID" value="OJJ62218.1"/>
    <property type="molecule type" value="Genomic_DNA"/>
</dbReference>
<dbReference type="RefSeq" id="XP_040706024.1">
    <property type="nucleotide sequence ID" value="XM_040850224.1"/>
</dbReference>
<dbReference type="AlphaFoldDB" id="A0A1L9TS65"/>
<proteinExistence type="predicted"/>